<accession>X1QS56</accession>
<gene>
    <name evidence="3" type="ORF">S06H3_43517</name>
</gene>
<dbReference type="InterPro" id="IPR004437">
    <property type="entry name" value="ParB/RepB/Spo0J"/>
</dbReference>
<protein>
    <recommendedName>
        <fullName evidence="2">ParB-like N-terminal domain-containing protein</fullName>
    </recommendedName>
</protein>
<evidence type="ECO:0000259" key="2">
    <source>
        <dbReference type="SMART" id="SM00470"/>
    </source>
</evidence>
<dbReference type="GO" id="GO:0007059">
    <property type="term" value="P:chromosome segregation"/>
    <property type="evidence" value="ECO:0007669"/>
    <property type="project" value="TreeGrafter"/>
</dbReference>
<dbReference type="PANTHER" id="PTHR33375">
    <property type="entry name" value="CHROMOSOME-PARTITIONING PROTEIN PARB-RELATED"/>
    <property type="match status" value="1"/>
</dbReference>
<dbReference type="SMART" id="SM00470">
    <property type="entry name" value="ParB"/>
    <property type="match status" value="1"/>
</dbReference>
<dbReference type="Gene3D" id="3.90.1530.10">
    <property type="entry name" value="Conserved hypothetical protein from pyrococcus furiosus pfu- 392566-001, ParB domain"/>
    <property type="match status" value="1"/>
</dbReference>
<evidence type="ECO:0000256" key="1">
    <source>
        <dbReference type="SAM" id="MobiDB-lite"/>
    </source>
</evidence>
<dbReference type="EMBL" id="BARV01027000">
    <property type="protein sequence ID" value="GAI46094.1"/>
    <property type="molecule type" value="Genomic_DNA"/>
</dbReference>
<dbReference type="InterPro" id="IPR003115">
    <property type="entry name" value="ParB_N"/>
</dbReference>
<reference evidence="3" key="1">
    <citation type="journal article" date="2014" name="Front. Microbiol.">
        <title>High frequency of phylogenetically diverse reductive dehalogenase-homologous genes in deep subseafloor sedimentary metagenomes.</title>
        <authorList>
            <person name="Kawai M."/>
            <person name="Futagami T."/>
            <person name="Toyoda A."/>
            <person name="Takaki Y."/>
            <person name="Nishi S."/>
            <person name="Hori S."/>
            <person name="Arai W."/>
            <person name="Tsubouchi T."/>
            <person name="Morono Y."/>
            <person name="Uchiyama I."/>
            <person name="Ito T."/>
            <person name="Fujiyama A."/>
            <person name="Inagaki F."/>
            <person name="Takami H."/>
        </authorList>
    </citation>
    <scope>NUCLEOTIDE SEQUENCE</scope>
    <source>
        <strain evidence="3">Expedition CK06-06</strain>
    </source>
</reference>
<dbReference type="Pfam" id="PF02195">
    <property type="entry name" value="ParB_N"/>
    <property type="match status" value="1"/>
</dbReference>
<dbReference type="InterPro" id="IPR050336">
    <property type="entry name" value="Chromosome_partition/occlusion"/>
</dbReference>
<dbReference type="GO" id="GO:0005694">
    <property type="term" value="C:chromosome"/>
    <property type="evidence" value="ECO:0007669"/>
    <property type="project" value="TreeGrafter"/>
</dbReference>
<proteinExistence type="predicted"/>
<evidence type="ECO:0000313" key="3">
    <source>
        <dbReference type="EMBL" id="GAI46094.1"/>
    </source>
</evidence>
<dbReference type="NCBIfam" id="TIGR00180">
    <property type="entry name" value="parB_part"/>
    <property type="match status" value="1"/>
</dbReference>
<dbReference type="InterPro" id="IPR036086">
    <property type="entry name" value="ParB/Sulfiredoxin_sf"/>
</dbReference>
<comment type="caution">
    <text evidence="3">The sequence shown here is derived from an EMBL/GenBank/DDBJ whole genome shotgun (WGS) entry which is preliminary data.</text>
</comment>
<feature type="region of interest" description="Disordered" evidence="1">
    <location>
        <begin position="1"/>
        <end position="28"/>
    </location>
</feature>
<dbReference type="AlphaFoldDB" id="X1QS56"/>
<dbReference type="GO" id="GO:0003677">
    <property type="term" value="F:DNA binding"/>
    <property type="evidence" value="ECO:0007669"/>
    <property type="project" value="InterPro"/>
</dbReference>
<name>X1QS56_9ZZZZ</name>
<dbReference type="SUPFAM" id="SSF110849">
    <property type="entry name" value="ParB/Sulfiredoxin"/>
    <property type="match status" value="1"/>
</dbReference>
<dbReference type="PANTHER" id="PTHR33375:SF1">
    <property type="entry name" value="CHROMOSOME-PARTITIONING PROTEIN PARB-RELATED"/>
    <property type="match status" value="1"/>
</dbReference>
<feature type="domain" description="ParB-like N-terminal" evidence="2">
    <location>
        <begin position="32"/>
        <end position="126"/>
    </location>
</feature>
<sequence length="129" mass="14653">MKNTFGKGLESLIPKKSGKAQEPSGTKQEPIFFIEIERIRPNPYQPRKNFDQDGLKALADSIKEYGILQPLLVSRIERESGMTDYQLVAGERRLLAAKMMGLTQVPVIVREPTEKEKLEVSIIENVQRL</sequence>
<feature type="non-terminal residue" evidence="3">
    <location>
        <position position="129"/>
    </location>
</feature>
<dbReference type="CDD" id="cd16393">
    <property type="entry name" value="SPO0J_N"/>
    <property type="match status" value="1"/>
</dbReference>
<organism evidence="3">
    <name type="scientific">marine sediment metagenome</name>
    <dbReference type="NCBI Taxonomy" id="412755"/>
    <lineage>
        <taxon>unclassified sequences</taxon>
        <taxon>metagenomes</taxon>
        <taxon>ecological metagenomes</taxon>
    </lineage>
</organism>